<dbReference type="AlphaFoldDB" id="A0A318XNZ3"/>
<gene>
    <name evidence="2" type="ORF">LY28_01118</name>
</gene>
<proteinExistence type="predicted"/>
<comment type="caution">
    <text evidence="2">The sequence shown here is derived from an EMBL/GenBank/DDBJ whole genome shotgun (WGS) entry which is preliminary data.</text>
</comment>
<keyword evidence="1" id="KW-0472">Membrane</keyword>
<dbReference type="EMBL" id="QKMR01000005">
    <property type="protein sequence ID" value="PYG88763.1"/>
    <property type="molecule type" value="Genomic_DNA"/>
</dbReference>
<feature type="transmembrane region" description="Helical" evidence="1">
    <location>
        <begin position="33"/>
        <end position="51"/>
    </location>
</feature>
<keyword evidence="1" id="KW-1133">Transmembrane helix</keyword>
<keyword evidence="1" id="KW-0812">Transmembrane</keyword>
<organism evidence="2 3">
    <name type="scientific">Ruminiclostridium sufflavum DSM 19573</name>
    <dbReference type="NCBI Taxonomy" id="1121337"/>
    <lineage>
        <taxon>Bacteria</taxon>
        <taxon>Bacillati</taxon>
        <taxon>Bacillota</taxon>
        <taxon>Clostridia</taxon>
        <taxon>Eubacteriales</taxon>
        <taxon>Oscillospiraceae</taxon>
        <taxon>Ruminiclostridium</taxon>
    </lineage>
</organism>
<evidence type="ECO:0000313" key="2">
    <source>
        <dbReference type="EMBL" id="PYG88763.1"/>
    </source>
</evidence>
<keyword evidence="3" id="KW-1185">Reference proteome</keyword>
<dbReference type="Proteomes" id="UP000248132">
    <property type="component" value="Unassembled WGS sequence"/>
</dbReference>
<feature type="transmembrane region" description="Helical" evidence="1">
    <location>
        <begin position="7"/>
        <end position="27"/>
    </location>
</feature>
<evidence type="ECO:0000256" key="1">
    <source>
        <dbReference type="SAM" id="Phobius"/>
    </source>
</evidence>
<sequence>MNVNKIMSFGSMFFTIVLIAFGMLKYSSGQTRAGAFYLIGGLGFFIVFLSYKRKEKNR</sequence>
<reference evidence="2 3" key="1">
    <citation type="submission" date="2018-06" db="EMBL/GenBank/DDBJ databases">
        <title>Genomic Encyclopedia of Type Strains, Phase I: the one thousand microbial genomes (KMG-I) project.</title>
        <authorList>
            <person name="Kyrpides N."/>
        </authorList>
    </citation>
    <scope>NUCLEOTIDE SEQUENCE [LARGE SCALE GENOMIC DNA]</scope>
    <source>
        <strain evidence="2 3">DSM 19573</strain>
    </source>
</reference>
<name>A0A318XNZ3_9FIRM</name>
<protein>
    <submittedName>
        <fullName evidence="2">Uncharacterized protein</fullName>
    </submittedName>
</protein>
<dbReference type="RefSeq" id="WP_165835503.1">
    <property type="nucleotide sequence ID" value="NZ_QKMR01000005.1"/>
</dbReference>
<evidence type="ECO:0000313" key="3">
    <source>
        <dbReference type="Proteomes" id="UP000248132"/>
    </source>
</evidence>
<accession>A0A318XNZ3</accession>